<accession>A0A7S3SYX3</accession>
<feature type="domain" description="Mannose-1-phosphate guanyltransferase C-terminal" evidence="8">
    <location>
        <begin position="240"/>
        <end position="344"/>
    </location>
</feature>
<dbReference type="GO" id="GO:0004475">
    <property type="term" value="F:mannose-1-phosphate guanylyltransferase (GTP) activity"/>
    <property type="evidence" value="ECO:0007669"/>
    <property type="project" value="UniProtKB-EC"/>
</dbReference>
<feature type="domain" description="Nucleotidyl transferase" evidence="7">
    <location>
        <begin position="2"/>
        <end position="234"/>
    </location>
</feature>
<comment type="similarity">
    <text evidence="2">Belongs to the transferase hexapeptide repeat family.</text>
</comment>
<evidence type="ECO:0000259" key="8">
    <source>
        <dbReference type="Pfam" id="PF25087"/>
    </source>
</evidence>
<name>A0A7S3SYX3_9SPIT</name>
<keyword evidence="6" id="KW-0342">GTP-binding</keyword>
<dbReference type="EMBL" id="HBIQ01063031">
    <property type="protein sequence ID" value="CAE0569128.1"/>
    <property type="molecule type" value="Transcribed_RNA"/>
</dbReference>
<dbReference type="FunFam" id="3.90.550.10:FF:000013">
    <property type="entry name" value="mannose-1-phosphate guanyltransferase beta"/>
    <property type="match status" value="1"/>
</dbReference>
<dbReference type="UniPathway" id="UPA00126">
    <property type="reaction ID" value="UER00930"/>
</dbReference>
<dbReference type="PANTHER" id="PTHR22572">
    <property type="entry name" value="SUGAR-1-PHOSPHATE GUANYL TRANSFERASE"/>
    <property type="match status" value="1"/>
</dbReference>
<dbReference type="GO" id="GO:0009298">
    <property type="term" value="P:GDP-mannose biosynthetic process"/>
    <property type="evidence" value="ECO:0007669"/>
    <property type="project" value="UniProtKB-UniPathway"/>
</dbReference>
<proteinExistence type="inferred from homology"/>
<keyword evidence="5" id="KW-0547">Nucleotide-binding</keyword>
<evidence type="ECO:0000256" key="2">
    <source>
        <dbReference type="ARBA" id="ARBA00007274"/>
    </source>
</evidence>
<dbReference type="InterPro" id="IPR005835">
    <property type="entry name" value="NTP_transferase_dom"/>
</dbReference>
<dbReference type="Pfam" id="PF00483">
    <property type="entry name" value="NTP_transferase"/>
    <property type="match status" value="1"/>
</dbReference>
<dbReference type="Gene3D" id="3.90.550.10">
    <property type="entry name" value="Spore Coat Polysaccharide Biosynthesis Protein SpsA, Chain A"/>
    <property type="match status" value="1"/>
</dbReference>
<comment type="pathway">
    <text evidence="1">Nucleotide-sugar biosynthesis; GDP-alpha-D-mannose biosynthesis; GDP-alpha-D-mannose from alpha-D-mannose 1-phosphate (GTP route): step 1/1.</text>
</comment>
<dbReference type="InterPro" id="IPR056729">
    <property type="entry name" value="GMPPB_C"/>
</dbReference>
<evidence type="ECO:0000313" key="9">
    <source>
        <dbReference type="EMBL" id="CAE0569128.1"/>
    </source>
</evidence>
<dbReference type="CDD" id="cd06425">
    <property type="entry name" value="M1P_guanylylT_B_like_N"/>
    <property type="match status" value="1"/>
</dbReference>
<evidence type="ECO:0000259" key="7">
    <source>
        <dbReference type="Pfam" id="PF00483"/>
    </source>
</evidence>
<sequence>MKALILVGGFGTRLRPMTLTVPKPLVDFANLPILCHQIKALANAGVKEVVLAINYQPEVMMKALKEYEAEYNIKVTCSLEDVPMGTAGPIRLAEKILRDDNDSGLFFVFNSDVICDYPLDKMIEFHKAHGKQGTIMVTPVEDPSKYGVVVAKENGQIERFVEKPQVFVGNKINAGLYLFSVDMIDRIPNEPTSIERAIFPVMASDEHLYSMELPGYWMDIGQPKDYLSGQAMYLKSREMDVMVHETAKVDPSAKLGPNVVVGPGCEIGAGVKISNSTILGDSKIKAHSYIQGSIIGWKNTIGSWVRITKLTCTAEDVQVKDESLLENTKILPHKGVGGEYRDQIIM</sequence>
<dbReference type="GO" id="GO:0005525">
    <property type="term" value="F:GTP binding"/>
    <property type="evidence" value="ECO:0007669"/>
    <property type="project" value="UniProtKB-KW"/>
</dbReference>
<evidence type="ECO:0000256" key="4">
    <source>
        <dbReference type="ARBA" id="ARBA00022679"/>
    </source>
</evidence>
<dbReference type="InterPro" id="IPR029044">
    <property type="entry name" value="Nucleotide-diphossugar_trans"/>
</dbReference>
<evidence type="ECO:0000256" key="1">
    <source>
        <dbReference type="ARBA" id="ARBA00004823"/>
    </source>
</evidence>
<keyword evidence="4" id="KW-0808">Transferase</keyword>
<dbReference type="SUPFAM" id="SSF53448">
    <property type="entry name" value="Nucleotide-diphospho-sugar transferases"/>
    <property type="match status" value="1"/>
</dbReference>
<dbReference type="AlphaFoldDB" id="A0A7S3SYX3"/>
<evidence type="ECO:0000256" key="6">
    <source>
        <dbReference type="ARBA" id="ARBA00023134"/>
    </source>
</evidence>
<gene>
    <name evidence="9" type="ORF">SACU0126_LOCUS20030</name>
</gene>
<dbReference type="InterPro" id="IPR045233">
    <property type="entry name" value="GMPPB_N"/>
</dbReference>
<dbReference type="EC" id="2.7.7.13" evidence="3"/>
<dbReference type="Pfam" id="PF25087">
    <property type="entry name" value="GMPPB_C"/>
    <property type="match status" value="1"/>
</dbReference>
<evidence type="ECO:0000256" key="5">
    <source>
        <dbReference type="ARBA" id="ARBA00022741"/>
    </source>
</evidence>
<organism evidence="9">
    <name type="scientific">Strombidinopsis acuminata</name>
    <dbReference type="NCBI Taxonomy" id="141414"/>
    <lineage>
        <taxon>Eukaryota</taxon>
        <taxon>Sar</taxon>
        <taxon>Alveolata</taxon>
        <taxon>Ciliophora</taxon>
        <taxon>Intramacronucleata</taxon>
        <taxon>Spirotrichea</taxon>
        <taxon>Choreotrichia</taxon>
        <taxon>Choreotrichida</taxon>
        <taxon>Strombidinopsidae</taxon>
        <taxon>Strombidinopsis</taxon>
    </lineage>
</organism>
<dbReference type="Gene3D" id="2.160.10.10">
    <property type="entry name" value="Hexapeptide repeat proteins"/>
    <property type="match status" value="1"/>
</dbReference>
<reference evidence="9" key="1">
    <citation type="submission" date="2021-01" db="EMBL/GenBank/DDBJ databases">
        <authorList>
            <person name="Corre E."/>
            <person name="Pelletier E."/>
            <person name="Niang G."/>
            <person name="Scheremetjew M."/>
            <person name="Finn R."/>
            <person name="Kale V."/>
            <person name="Holt S."/>
            <person name="Cochrane G."/>
            <person name="Meng A."/>
            <person name="Brown T."/>
            <person name="Cohen L."/>
        </authorList>
    </citation>
    <scope>NUCLEOTIDE SEQUENCE</scope>
    <source>
        <strain evidence="9">SPMC142</strain>
    </source>
</reference>
<protein>
    <recommendedName>
        <fullName evidence="3">mannose-1-phosphate guanylyltransferase</fullName>
        <ecNumber evidence="3">2.7.7.13</ecNumber>
    </recommendedName>
</protein>
<dbReference type="InterPro" id="IPR050486">
    <property type="entry name" value="Mannose-1P_guanyltransferase"/>
</dbReference>
<evidence type="ECO:0000256" key="3">
    <source>
        <dbReference type="ARBA" id="ARBA00012387"/>
    </source>
</evidence>